<dbReference type="InterPro" id="IPR002931">
    <property type="entry name" value="Transglutaminase-like"/>
</dbReference>
<feature type="transmembrane region" description="Helical" evidence="2">
    <location>
        <begin position="111"/>
        <end position="132"/>
    </location>
</feature>
<dbReference type="Pfam" id="PF01841">
    <property type="entry name" value="Transglut_core"/>
    <property type="match status" value="1"/>
</dbReference>
<feature type="transmembrane region" description="Helical" evidence="2">
    <location>
        <begin position="139"/>
        <end position="156"/>
    </location>
</feature>
<dbReference type="InterPro" id="IPR038765">
    <property type="entry name" value="Papain-like_cys_pep_sf"/>
</dbReference>
<dbReference type="InterPro" id="IPR052901">
    <property type="entry name" value="Bact_TGase-like"/>
</dbReference>
<sequence>MRSSDRFILATTVAVLLISFTAGPLTTDSSYLGQSWFVVLVLAAVTVGLRRARLTTGFVLAAQLALLAVLLFVLSSFAPGRGEAWYAHYVDLWRQGIEHMQTQAAPMDTDAGVKVIFVSVIGLIFVLTDLLVSGLERPAWGIAPPAAAFVVPAIGLGIDTGIVPFACLAFGYLGILVADGLNRTGRWTRGLSRDSADGFGTATPMVWRAAGLIGAPALAVTAVLGLALPTLALPGLGIGNGPGGNGPLQLTDPTLDLRRNLNQGADTVVIRYTSDRPGGLYLRMASLPQFDASGWRNVQMRLEGGTRLPQIPGVSGEGGDVRNTQISVLDFGSEYLPLPYAPRSVSVAGDWAYDPNSLIMLSSARNARDEAIRNLSYDVQSVDLDPDATALARAVAGTPADSTITSILPADLPDDLKELTREVTKGADTDAAKAWAIQEFLRGPDFTYSTEPLPGSGYRALENFLLRDRRGYCEQFAASMAMMAREVGIPSRVAVGFLPGERVEDNTWEVSIRDMHAWPELFFAGYGWVRFEPTPASVTGTPPAWTVPGSDAPSDEESLNPSEEPSAETAAPSEAPSAAPSAGPEDAGAGAGVPWRQTLIGSGIGLLALLVLAAPATIRFRRRSARLTGEGAPEDVVEDVWAELRDSVIDYGGSWPEGSPRSIGSTVGHRLDAEESAAMGRVAVLVEQGRYSRSLDGAALDDLPAVTRQIRRGLAPPSRWRRWLATVAPKSLFRRPRA</sequence>
<keyword evidence="2" id="KW-0472">Membrane</keyword>
<keyword evidence="5" id="KW-1185">Reference proteome</keyword>
<feature type="transmembrane region" description="Helical" evidence="2">
    <location>
        <begin position="599"/>
        <end position="618"/>
    </location>
</feature>
<keyword evidence="2" id="KW-0812">Transmembrane</keyword>
<keyword evidence="2" id="KW-1133">Transmembrane helix</keyword>
<evidence type="ECO:0000313" key="4">
    <source>
        <dbReference type="EMBL" id="GAA3709052.1"/>
    </source>
</evidence>
<feature type="domain" description="Transglutaminase-like" evidence="3">
    <location>
        <begin position="465"/>
        <end position="535"/>
    </location>
</feature>
<reference evidence="5" key="1">
    <citation type="journal article" date="2019" name="Int. J. Syst. Evol. Microbiol.">
        <title>The Global Catalogue of Microorganisms (GCM) 10K type strain sequencing project: providing services to taxonomists for standard genome sequencing and annotation.</title>
        <authorList>
            <consortium name="The Broad Institute Genomics Platform"/>
            <consortium name="The Broad Institute Genome Sequencing Center for Infectious Disease"/>
            <person name="Wu L."/>
            <person name="Ma J."/>
        </authorList>
    </citation>
    <scope>NUCLEOTIDE SEQUENCE [LARGE SCALE GENOMIC DNA]</scope>
    <source>
        <strain evidence="5">JCM 16548</strain>
    </source>
</reference>
<dbReference type="PANTHER" id="PTHR42736:SF1">
    <property type="entry name" value="PROTEIN-GLUTAMINE GAMMA-GLUTAMYLTRANSFERASE"/>
    <property type="match status" value="1"/>
</dbReference>
<evidence type="ECO:0000256" key="2">
    <source>
        <dbReference type="SAM" id="Phobius"/>
    </source>
</evidence>
<comment type="caution">
    <text evidence="4">The sequence shown here is derived from an EMBL/GenBank/DDBJ whole genome shotgun (WGS) entry which is preliminary data.</text>
</comment>
<dbReference type="Proteomes" id="UP001500051">
    <property type="component" value="Unassembled WGS sequence"/>
</dbReference>
<feature type="transmembrane region" description="Helical" evidence="2">
    <location>
        <begin position="56"/>
        <end position="78"/>
    </location>
</feature>
<feature type="compositionally biased region" description="Low complexity" evidence="1">
    <location>
        <begin position="561"/>
        <end position="588"/>
    </location>
</feature>
<protein>
    <submittedName>
        <fullName evidence="4">DUF3488 and transglutaminase-like domain-containing protein</fullName>
    </submittedName>
</protein>
<feature type="transmembrane region" description="Helical" evidence="2">
    <location>
        <begin position="162"/>
        <end position="184"/>
    </location>
</feature>
<evidence type="ECO:0000259" key="3">
    <source>
        <dbReference type="SMART" id="SM00460"/>
    </source>
</evidence>
<dbReference type="SUPFAM" id="SSF54001">
    <property type="entry name" value="Cysteine proteinases"/>
    <property type="match status" value="1"/>
</dbReference>
<feature type="transmembrane region" description="Helical" evidence="2">
    <location>
        <begin position="32"/>
        <end position="49"/>
    </location>
</feature>
<feature type="region of interest" description="Disordered" evidence="1">
    <location>
        <begin position="539"/>
        <end position="590"/>
    </location>
</feature>
<dbReference type="Pfam" id="PF11992">
    <property type="entry name" value="TgpA_N"/>
    <property type="match status" value="1"/>
</dbReference>
<proteinExistence type="predicted"/>
<evidence type="ECO:0000313" key="5">
    <source>
        <dbReference type="Proteomes" id="UP001500051"/>
    </source>
</evidence>
<dbReference type="PANTHER" id="PTHR42736">
    <property type="entry name" value="PROTEIN-GLUTAMINE GAMMA-GLUTAMYLTRANSFERASE"/>
    <property type="match status" value="1"/>
</dbReference>
<evidence type="ECO:0000256" key="1">
    <source>
        <dbReference type="SAM" id="MobiDB-lite"/>
    </source>
</evidence>
<dbReference type="SMART" id="SM00460">
    <property type="entry name" value="TGc"/>
    <property type="match status" value="1"/>
</dbReference>
<accession>A0ABP7DR03</accession>
<dbReference type="Gene3D" id="3.10.620.30">
    <property type="match status" value="1"/>
</dbReference>
<dbReference type="RefSeq" id="WP_344813105.1">
    <property type="nucleotide sequence ID" value="NZ_BAAAYX010000013.1"/>
</dbReference>
<gene>
    <name evidence="4" type="ORF">GCM10022204_29040</name>
</gene>
<dbReference type="EMBL" id="BAAAYX010000013">
    <property type="protein sequence ID" value="GAA3709052.1"/>
    <property type="molecule type" value="Genomic_DNA"/>
</dbReference>
<dbReference type="InterPro" id="IPR021878">
    <property type="entry name" value="TgpA_N"/>
</dbReference>
<organism evidence="4 5">
    <name type="scientific">Microlunatus aurantiacus</name>
    <dbReference type="NCBI Taxonomy" id="446786"/>
    <lineage>
        <taxon>Bacteria</taxon>
        <taxon>Bacillati</taxon>
        <taxon>Actinomycetota</taxon>
        <taxon>Actinomycetes</taxon>
        <taxon>Propionibacteriales</taxon>
        <taxon>Propionibacteriaceae</taxon>
        <taxon>Microlunatus</taxon>
    </lineage>
</organism>
<feature type="transmembrane region" description="Helical" evidence="2">
    <location>
        <begin position="205"/>
        <end position="228"/>
    </location>
</feature>
<name>A0ABP7DR03_9ACTN</name>